<accession>A0AAD7Y6E0</accession>
<dbReference type="EMBL" id="JARGEI010000031">
    <property type="protein sequence ID" value="KAJ8704401.1"/>
    <property type="molecule type" value="Genomic_DNA"/>
</dbReference>
<comment type="caution">
    <text evidence="3">The sequence shown here is derived from an EMBL/GenBank/DDBJ whole genome shotgun (WGS) entry which is preliminary data.</text>
</comment>
<gene>
    <name evidence="3" type="ORF">PYW07_011589</name>
</gene>
<feature type="region of interest" description="Disordered" evidence="1">
    <location>
        <begin position="167"/>
        <end position="200"/>
    </location>
</feature>
<feature type="domain" description="Reverse transcriptase" evidence="2">
    <location>
        <begin position="497"/>
        <end position="782"/>
    </location>
</feature>
<dbReference type="PANTHER" id="PTHR35450">
    <property type="entry name" value="REVERSE TRANSCRIPTASE DOMAIN-CONTAINING PROTEIN"/>
    <property type="match status" value="1"/>
</dbReference>
<feature type="compositionally biased region" description="Low complexity" evidence="1">
    <location>
        <begin position="169"/>
        <end position="184"/>
    </location>
</feature>
<protein>
    <recommendedName>
        <fullName evidence="2">Reverse transcriptase domain-containing protein</fullName>
    </recommendedName>
</protein>
<evidence type="ECO:0000259" key="2">
    <source>
        <dbReference type="PROSITE" id="PS50878"/>
    </source>
</evidence>
<evidence type="ECO:0000313" key="3">
    <source>
        <dbReference type="EMBL" id="KAJ8704401.1"/>
    </source>
</evidence>
<dbReference type="Pfam" id="PF00078">
    <property type="entry name" value="RVT_1"/>
    <property type="match status" value="1"/>
</dbReference>
<dbReference type="CDD" id="cd01650">
    <property type="entry name" value="RT_nLTR_like"/>
    <property type="match status" value="1"/>
</dbReference>
<name>A0AAD7Y6E0_MYTSE</name>
<dbReference type="PANTHER" id="PTHR35450:SF2">
    <property type="entry name" value="REVERSE TRANSCRIPTASE DOMAIN-CONTAINING PROTEIN"/>
    <property type="match status" value="1"/>
</dbReference>
<dbReference type="InterPro" id="IPR000477">
    <property type="entry name" value="RT_dom"/>
</dbReference>
<proteinExistence type="predicted"/>
<feature type="compositionally biased region" description="Basic residues" evidence="1">
    <location>
        <begin position="1"/>
        <end position="11"/>
    </location>
</feature>
<dbReference type="Proteomes" id="UP001231518">
    <property type="component" value="Chromosome 29"/>
</dbReference>
<feature type="region of interest" description="Disordered" evidence="1">
    <location>
        <begin position="1"/>
        <end position="96"/>
    </location>
</feature>
<sequence length="1198" mass="135671">MLTRAAARRARPPPPASSLSSASPPPEPSPIVSAVTPAAAAASSSSDEYYSPPTTPPPARRRGGRRPPAGLGPRGPPASDRVPATGGSVQRMRWTRSMNENVMRSYYGATEGGTNLTAYRGRMLSLFQVLEPAVNVSDQRLSDQVRVIQRNRMLDDAVLDRLRLESRSSRVSQAAPPAAVQSQSGVSPRPDQGNEDVDDATIPVSTQCNEQLRSALEDAFREYRSTPPGLRPRLPRLPMHKKNRALVCALDSQLSNCFDSSKDLTDTHSILYCAAVAACRVAHVKFPNSDRAARPAVPAWQCRIERRIGEARALIGKLICFREGNTRPRVMRFVRRAFSGTDIGPRDYLPYITERIDFLKQKIYAWASRIRRYKRRVERYTQNRTFQSNERWVYRAWERPVQGVIDTHPPDDDAMSSFWRNIWSVPVSHTEGDWMQEVERACDLVPEMGAITISPQDVARAVRPLPNWKSPGPDGLHNFWIKWFTGSHARLASQFQSALESGVLPEFLTTGITHLLHKSGSTTEPKNYRPITCLPTVYKVLTSILRAKINSHIETNSIMSASQNGCRNGSRGTKELLLIDVAISQQVRRFRKDMSTCWIDYKKAYDSVPHTWLMRVLELYKVDATLRTFLMSCMRRWRTVLHYPGCRQIQENDEPIRIERGIFQGDSLSPLWFCLALNPLSTLLEGSGLGFRLKRGGQVISHLLYMDDLKLFAPNNLQLMELLKVTETFSSAIRMEFGVDKCAVMHVKRGEIVESVGTQLSDSINLRSLCSTETYKYLGMSEALGINAADVKRSLKERFFGRLNKVLNSLLSGGNKVRAFNGWVMPVLMYSFGILKWTQTELDALDRRVRSLLTANRMHHPRSSVMRLYIPRKCGGRGFLNAKTLHNREICSLREYFLAVDVGMHRAVVAVDKGLTPLSLAKENWCKPIVLDTNDRREVWQSKELHGRFYRALHGPDVDLLASVSWLRFGDLFGETEGFVFAIMDEVMMTNNYRKYIVKDGTVDICRACHLPGESIRHIISGCSHLANGDYLHRHNLVARIIHQQLALKYNLVESEVPYYRYVPDPVLDNGNITLYWDRSIITDRTIVANKPDIVVIDRTERRTMIVDIAVPHDENLVKAEKEKQSKYLDLAREFVDMWEVDTAIIVPIVVTANGLIAKSLDEHLRRLSLGSWIKGLIQKAALLDTARIVRRFLSQEP</sequence>
<dbReference type="GO" id="GO:0071897">
    <property type="term" value="P:DNA biosynthetic process"/>
    <property type="evidence" value="ECO:0007669"/>
    <property type="project" value="UniProtKB-ARBA"/>
</dbReference>
<keyword evidence="4" id="KW-1185">Reference proteome</keyword>
<dbReference type="AlphaFoldDB" id="A0AAD7Y6E0"/>
<organism evidence="3 4">
    <name type="scientific">Mythimna separata</name>
    <name type="common">Oriental armyworm</name>
    <name type="synonym">Pseudaletia separata</name>
    <dbReference type="NCBI Taxonomy" id="271217"/>
    <lineage>
        <taxon>Eukaryota</taxon>
        <taxon>Metazoa</taxon>
        <taxon>Ecdysozoa</taxon>
        <taxon>Arthropoda</taxon>
        <taxon>Hexapoda</taxon>
        <taxon>Insecta</taxon>
        <taxon>Pterygota</taxon>
        <taxon>Neoptera</taxon>
        <taxon>Endopterygota</taxon>
        <taxon>Lepidoptera</taxon>
        <taxon>Glossata</taxon>
        <taxon>Ditrysia</taxon>
        <taxon>Noctuoidea</taxon>
        <taxon>Noctuidae</taxon>
        <taxon>Noctuinae</taxon>
        <taxon>Hadenini</taxon>
        <taxon>Mythimna</taxon>
    </lineage>
</organism>
<dbReference type="PROSITE" id="PS50878">
    <property type="entry name" value="RT_POL"/>
    <property type="match status" value="1"/>
</dbReference>
<evidence type="ECO:0000313" key="4">
    <source>
        <dbReference type="Proteomes" id="UP001231518"/>
    </source>
</evidence>
<reference evidence="3" key="1">
    <citation type="submission" date="2023-03" db="EMBL/GenBank/DDBJ databases">
        <title>Chromosome-level genomes of two armyworms, Mythimna separata and Mythimna loreyi, provide insights into the biosynthesis and reception of sex pheromones.</title>
        <authorList>
            <person name="Zhao H."/>
        </authorList>
    </citation>
    <scope>NUCLEOTIDE SEQUENCE</scope>
    <source>
        <strain evidence="3">BeijingLab</strain>
        <tissue evidence="3">Pupa</tissue>
    </source>
</reference>
<dbReference type="InterPro" id="IPR043502">
    <property type="entry name" value="DNA/RNA_pol_sf"/>
</dbReference>
<dbReference type="SUPFAM" id="SSF56672">
    <property type="entry name" value="DNA/RNA polymerases"/>
    <property type="match status" value="1"/>
</dbReference>
<feature type="compositionally biased region" description="Low complexity" evidence="1">
    <location>
        <begin position="30"/>
        <end position="52"/>
    </location>
</feature>
<evidence type="ECO:0000256" key="1">
    <source>
        <dbReference type="SAM" id="MobiDB-lite"/>
    </source>
</evidence>